<dbReference type="GO" id="GO:0005524">
    <property type="term" value="F:ATP binding"/>
    <property type="evidence" value="ECO:0007669"/>
    <property type="project" value="UniProtKB-KW"/>
</dbReference>
<dbReference type="PROSITE" id="PS50234">
    <property type="entry name" value="VWFA"/>
    <property type="match status" value="1"/>
</dbReference>
<dbReference type="InterPro" id="IPR003593">
    <property type="entry name" value="AAA+_ATPase"/>
</dbReference>
<feature type="domain" description="VWFA" evidence="9">
    <location>
        <begin position="1862"/>
        <end position="2044"/>
    </location>
</feature>
<dbReference type="SMART" id="SM00327">
    <property type="entry name" value="VWA"/>
    <property type="match status" value="1"/>
</dbReference>
<dbReference type="GO" id="GO:0005739">
    <property type="term" value="C:mitochondrion"/>
    <property type="evidence" value="ECO:0007669"/>
    <property type="project" value="UniProtKB-SubCell"/>
</dbReference>
<proteinExistence type="predicted"/>
<keyword evidence="4" id="KW-0809">Transit peptide</keyword>
<dbReference type="Proteomes" id="UP000472261">
    <property type="component" value="Unplaced"/>
</dbReference>
<evidence type="ECO:0000256" key="1">
    <source>
        <dbReference type="ARBA" id="ARBA00004173"/>
    </source>
</evidence>
<feature type="region of interest" description="Disordered" evidence="8">
    <location>
        <begin position="96"/>
        <end position="128"/>
    </location>
</feature>
<feature type="region of interest" description="Disordered" evidence="8">
    <location>
        <begin position="1692"/>
        <end position="1723"/>
    </location>
</feature>
<evidence type="ECO:0000256" key="3">
    <source>
        <dbReference type="ARBA" id="ARBA00022840"/>
    </source>
</evidence>
<evidence type="ECO:0000256" key="2">
    <source>
        <dbReference type="ARBA" id="ARBA00022741"/>
    </source>
</evidence>
<reference evidence="10" key="1">
    <citation type="submission" date="2025-08" db="UniProtKB">
        <authorList>
            <consortium name="Ensembl"/>
        </authorList>
    </citation>
    <scope>IDENTIFICATION</scope>
</reference>
<dbReference type="InterPro" id="IPR027417">
    <property type="entry name" value="P-loop_NTPase"/>
</dbReference>
<dbReference type="CDD" id="cd00009">
    <property type="entry name" value="AAA"/>
    <property type="match status" value="1"/>
</dbReference>
<comment type="function">
    <text evidence="6">Exhibits ATPase activity in vitro.</text>
</comment>
<gene>
    <name evidence="10" type="primary">VWA8</name>
</gene>
<evidence type="ECO:0000313" key="11">
    <source>
        <dbReference type="Proteomes" id="UP000472261"/>
    </source>
</evidence>
<dbReference type="FunFam" id="3.40.50.300:FF:000587">
    <property type="entry name" value="von Willebrand factor A domain containing 8"/>
    <property type="match status" value="1"/>
</dbReference>
<dbReference type="InterPro" id="IPR036465">
    <property type="entry name" value="vWFA_dom_sf"/>
</dbReference>
<dbReference type="Ensembl" id="ENSPCLT00000034423.1">
    <property type="protein sequence ID" value="ENSPCLP00000024843.1"/>
    <property type="gene ID" value="ENSPCLG00000021877.1"/>
</dbReference>
<evidence type="ECO:0000256" key="8">
    <source>
        <dbReference type="SAM" id="MobiDB-lite"/>
    </source>
</evidence>
<dbReference type="InterPro" id="IPR011704">
    <property type="entry name" value="ATPase_dyneun-rel_AAA"/>
</dbReference>
<name>A0A669R1E1_PHACC</name>
<dbReference type="PANTHER" id="PTHR21610:SF9">
    <property type="entry name" value="VON WILLEBRAND FACTOR A DOMAIN-CONTAINING PROTEIN 8"/>
    <property type="match status" value="1"/>
</dbReference>
<keyword evidence="2" id="KW-0547">Nucleotide-binding</keyword>
<keyword evidence="3" id="KW-0067">ATP-binding</keyword>
<protein>
    <recommendedName>
        <fullName evidence="7">von Willebrand factor A domain-containing protein 8</fullName>
    </recommendedName>
</protein>
<dbReference type="FunFam" id="3.40.50.300:FF:000663">
    <property type="entry name" value="von Willebrand factor A domain containing 8"/>
    <property type="match status" value="1"/>
</dbReference>
<dbReference type="Gene3D" id="3.40.50.300">
    <property type="entry name" value="P-loop containing nucleotide triphosphate hydrolases"/>
    <property type="match status" value="3"/>
</dbReference>
<organism evidence="10 11">
    <name type="scientific">Phasianus colchicus</name>
    <name type="common">Common pheasant</name>
    <dbReference type="NCBI Taxonomy" id="9054"/>
    <lineage>
        <taxon>Eukaryota</taxon>
        <taxon>Metazoa</taxon>
        <taxon>Chordata</taxon>
        <taxon>Craniata</taxon>
        <taxon>Vertebrata</taxon>
        <taxon>Euteleostomi</taxon>
        <taxon>Archelosauria</taxon>
        <taxon>Archosauria</taxon>
        <taxon>Dinosauria</taxon>
        <taxon>Saurischia</taxon>
        <taxon>Theropoda</taxon>
        <taxon>Coelurosauria</taxon>
        <taxon>Aves</taxon>
        <taxon>Neognathae</taxon>
        <taxon>Galloanserae</taxon>
        <taxon>Galliformes</taxon>
        <taxon>Phasianidae</taxon>
        <taxon>Phasianinae</taxon>
        <taxon>Phasianus</taxon>
    </lineage>
</organism>
<evidence type="ECO:0000256" key="6">
    <source>
        <dbReference type="ARBA" id="ARBA00055988"/>
    </source>
</evidence>
<accession>A0A669R1E1</accession>
<dbReference type="SMART" id="SM00382">
    <property type="entry name" value="AAA"/>
    <property type="match status" value="2"/>
</dbReference>
<evidence type="ECO:0000256" key="4">
    <source>
        <dbReference type="ARBA" id="ARBA00022946"/>
    </source>
</evidence>
<sequence>MSEGKAPRGCSQALSVMPGARTRGHGHKLEHRRFPLNTRSPSVLCSDKALAQAAQRLWGLLLGISQSCLDVALGTLLWVSLLGQRDPEVLPASAVLRGEEGRRSRSSHPLSSRRLCPPRPPPGPAAVSGGTLYGGASLPRLGPALPAAMQSRVLCLGGGAGAPAARRVRLLLRQMLAGGAAAARPGRLEVRALHGSGDTVTIGDVSFKLKTPKNPELVPQNYMTDSLAQSVVQHLRWIMQKDLLGQDVFLIGPPGPLRRSIAMQYLELTKREVEYIALSRDTTETDLKQRREIRDGSAFYLDQCAVRAATEGRILVLEGLEKAERNVLPVLNNLLENREMQLEDGRFLMSAERYDKLLQDHTKSELDAWRIVRVSEDFRVIALGLPVPKYSGNPLDPPLRSRFQARDIYHLPFKDHLQLLYSIGSNISAERISQILSFATTLCSQESSTLGIPDFPLDSLSAAVQILDSFPTMSVQHVIDRLYPYNVFLGKEGRTAVKDALKRFELQDSNKQLRPRRITKVERVPGNKPFKADVTVQIGESEVTFQVPAGTGLLKQHSQSDKFIRTSSHDQLLAEMMQSHMVKDMCLIGGKGCGKTVIAKEFADILGYSIEPIMLYQDMTARDLLQQRYTLPNGDTAWRPSPLVTAALEGKLVILDGIHRINPGTLAVLQRLIHDRELTLYDGTRLLREDRYQNLKEELKIPDEKLQERSIFPIHPSFRIVVLAEPPVIGSSTQQWLGPEFLTLFLFHHVRSLSKNEEIQVIKEMIPNVPSVAVEQLLSLTHKLRETNDTTAQSLASSLSTRQLLRICRRLSQHPDESLYYAVNKACLSRFLPNLARLALHKNLQDSGIETNLDNMKKLEEKDYSCEINNGILKIGSVTMPVYNPSEKMKVPDVLFYENAQHMMVMEDMLKDFLLGEHLLLVGNQGVGKNKIVDRFLHLLNRPREYLQLHRDTTVQSLTLQPSVKDGLITYEDSPLVKAVKFGHILVVDEADKAPTNVTCILKTLVESGEMVLSDGRRIVANPAHVEGRENVIAIHPDFRMIVLANRPGFPFLGNDFFGTLGDIFSCHAVDNPKPQSELAMLRRYGPDVPEPILQKLVGAFGELRSLADQGIINYPYSTREVVNIVKHLQKFPTEGLANVVRNVFDFDSYNNEMREILTNTLHKYGIPIGAKPTNVQLAKELPLPDHKFMGYWKIDQPGNAQQKLLCPTETQKIDVKGPVYLNIQGFPLERHEARSLNFTEELAYWTLPLDETNLVCDVTVTKEEETDNVLYVTTCNPVSLYFMNVSSKNGYFVDLYDIFPRTAGHVWQPFVTVAPLGNPLKGQVILHEEESNVVLLLDTNSGAIRRLLLLPDAQDSPRRTPWWSSKEETSSYKMCREFSHKNWLVFYKEKGNRLIVLDVLEGQTHTISLPINLESVFLVAEDRWLLVESETNQKFLLTKRVHMEAEDSEACQLYALNEEPADMGFGLTTASELCVPHAVASAQLSSENLSAAVGLKISSPNRIFSDQHNYATVVIGFPDLMSPSEVYSWKRNSSLSRKHASPSDSFYYGARRKRGAAKQTNCVTLLASNQIARILAPGDVPLKDIYPKDVAPPQAAGYLEVTDLNSKKIKYIAIPSPRSLSPYTSWLSIISDADALLAPLGKVGLVTVDMGGGVRLWETGLESLQRSLQDWRNMIGQEDGRPVQITIQRDSGLDVSSPKHGKVDPDNMPHVGGNTWAGGTGGRDTAGLGGKGGPYRLDAGHKVYQISQAEKDAVPEEVKRAAREMGEKAFKQRLKEIQMSEYDASTYERFSGAVRRQVQSLRIILDNLQAKGKERQWMRHQAVGELDDTKIIDGLTGEKAIYKRRGELEPQPGSPQQKPKRLRLVVDVSGSMYRFNGVDGRLERSMEAVCMVLEAFENYEHKFKYDIVGHSGDGYNITLVESGKVPKNNKQRLEILKVMHAHAQFCMSGDHTLEGTEHAIQEIAKEDADEYFVIVLSDANLERYGIEPSKFAQVLTTNTQVNAFAIFIGSLGDQADRLQRTLPAGRSFIAMDTKDIPQILQQIFTSTMLSSA</sequence>
<dbReference type="InterPro" id="IPR002035">
    <property type="entry name" value="VWF_A"/>
</dbReference>
<dbReference type="InterPro" id="IPR039891">
    <property type="entry name" value="VWA8"/>
</dbReference>
<keyword evidence="11" id="KW-1185">Reference proteome</keyword>
<comment type="subcellular location">
    <subcellularLocation>
        <location evidence="1">Mitochondrion</location>
    </subcellularLocation>
</comment>
<evidence type="ECO:0000313" key="10">
    <source>
        <dbReference type="Ensembl" id="ENSPCLP00000024843.1"/>
    </source>
</evidence>
<dbReference type="PANTHER" id="PTHR21610">
    <property type="entry name" value="VON WILLEBRAND FACTOR A DOMAIN-CONTAINING PROTEIN 8"/>
    <property type="match status" value="1"/>
</dbReference>
<reference evidence="10" key="2">
    <citation type="submission" date="2025-09" db="UniProtKB">
        <authorList>
            <consortium name="Ensembl"/>
        </authorList>
    </citation>
    <scope>IDENTIFICATION</scope>
</reference>
<evidence type="ECO:0000256" key="7">
    <source>
        <dbReference type="ARBA" id="ARBA00070377"/>
    </source>
</evidence>
<evidence type="ECO:0000256" key="5">
    <source>
        <dbReference type="ARBA" id="ARBA00023128"/>
    </source>
</evidence>
<keyword evidence="5" id="KW-0496">Mitochondrion</keyword>
<dbReference type="SUPFAM" id="SSF53300">
    <property type="entry name" value="vWA-like"/>
    <property type="match status" value="1"/>
</dbReference>
<dbReference type="GO" id="GO:0016887">
    <property type="term" value="F:ATP hydrolysis activity"/>
    <property type="evidence" value="ECO:0007669"/>
    <property type="project" value="InterPro"/>
</dbReference>
<dbReference type="Gene3D" id="3.40.50.410">
    <property type="entry name" value="von Willebrand factor, type A domain"/>
    <property type="match status" value="1"/>
</dbReference>
<dbReference type="SUPFAM" id="SSF52540">
    <property type="entry name" value="P-loop containing nucleoside triphosphate hydrolases"/>
    <property type="match status" value="3"/>
</dbReference>
<evidence type="ECO:0000259" key="9">
    <source>
        <dbReference type="PROSITE" id="PS50234"/>
    </source>
</evidence>
<dbReference type="Pfam" id="PF07728">
    <property type="entry name" value="AAA_5"/>
    <property type="match status" value="3"/>
</dbReference>
<dbReference type="OMA" id="GTHIVHP"/>